<reference evidence="2 3" key="1">
    <citation type="journal article" date="2021" name="Arch. Microbiol.">
        <title>Myceligenerans indicum sp. nov., an actinobacterium isolated from mangrove sediment of Sundarbans, India.</title>
        <authorList>
            <person name="Asha K."/>
            <person name="Bhadury P."/>
        </authorList>
    </citation>
    <scope>NUCLEOTIDE SEQUENCE [LARGE SCALE GENOMIC DNA]</scope>
    <source>
        <strain evidence="2 3">I2</strain>
    </source>
</reference>
<dbReference type="InterPro" id="IPR006311">
    <property type="entry name" value="TAT_signal"/>
</dbReference>
<comment type="caution">
    <text evidence="2">The sequence shown here is derived from an EMBL/GenBank/DDBJ whole genome shotgun (WGS) entry which is preliminary data.</text>
</comment>
<dbReference type="Proteomes" id="UP000675409">
    <property type="component" value="Unassembled WGS sequence"/>
</dbReference>
<evidence type="ECO:0000313" key="3">
    <source>
        <dbReference type="Proteomes" id="UP000675409"/>
    </source>
</evidence>
<proteinExistence type="predicted"/>
<evidence type="ECO:0000313" key="2">
    <source>
        <dbReference type="EMBL" id="MBL0887980.1"/>
    </source>
</evidence>
<accession>A0ABS1LNZ4</accession>
<name>A0ABS1LNZ4_9MICO</name>
<dbReference type="EMBL" id="JABBYC010000040">
    <property type="protein sequence ID" value="MBL0887980.1"/>
    <property type="molecule type" value="Genomic_DNA"/>
</dbReference>
<evidence type="ECO:0000256" key="1">
    <source>
        <dbReference type="SAM" id="SignalP"/>
    </source>
</evidence>
<dbReference type="PROSITE" id="PS51318">
    <property type="entry name" value="TAT"/>
    <property type="match status" value="1"/>
</dbReference>
<keyword evidence="3" id="KW-1185">Reference proteome</keyword>
<protein>
    <submittedName>
        <fullName evidence="2">Uncharacterized protein</fullName>
    </submittedName>
</protein>
<dbReference type="RefSeq" id="WP_201849612.1">
    <property type="nucleotide sequence ID" value="NZ_JABBYC010000040.1"/>
</dbReference>
<sequence length="149" mass="14993">MNRRRMLTVVGTAALAAGAALLPAAVAQAGVSGEAFYVDGTAYRTVGTPTDLSGTGAPDHSFDIIYDLGGNQLNVAEAAPGDTDYNGGRWMVHALSFPSGYGAALAASDSDGDNVLGSAEEVADAIGLGLAVDNGVVKSFECPVIPLPH</sequence>
<gene>
    <name evidence="2" type="ORF">HGK34_17110</name>
</gene>
<organism evidence="2 3">
    <name type="scientific">Myceligenerans indicum</name>
    <dbReference type="NCBI Taxonomy" id="2593663"/>
    <lineage>
        <taxon>Bacteria</taxon>
        <taxon>Bacillati</taxon>
        <taxon>Actinomycetota</taxon>
        <taxon>Actinomycetes</taxon>
        <taxon>Micrococcales</taxon>
        <taxon>Promicromonosporaceae</taxon>
        <taxon>Myceligenerans</taxon>
    </lineage>
</organism>
<keyword evidence="1" id="KW-0732">Signal</keyword>
<feature type="chain" id="PRO_5047367658" evidence="1">
    <location>
        <begin position="30"/>
        <end position="149"/>
    </location>
</feature>
<feature type="signal peptide" evidence="1">
    <location>
        <begin position="1"/>
        <end position="29"/>
    </location>
</feature>